<evidence type="ECO:0000313" key="2">
    <source>
        <dbReference type="Proteomes" id="UP000310158"/>
    </source>
</evidence>
<sequence length="164" mass="18447">MTDSSYPPSYTVITALSVIESLTLDQQLNVARLTIKRLEGVLWTSRAGVWINDDDRIDQEWSVLNREHEAMAMAYRHGYDNEKDGLECGDELDRFTTAIIQFVSSIKCQRTETFVTKYEIEALFEATQAHLKDGSGLDVVCSLMQSNRSVEESSDSNGISINAE</sequence>
<comment type="caution">
    <text evidence="1">The sequence shown here is derived from an EMBL/GenBank/DDBJ whole genome shotgun (WGS) entry which is preliminary data.</text>
</comment>
<protein>
    <submittedName>
        <fullName evidence="1">Uncharacterized protein</fullName>
    </submittedName>
</protein>
<reference evidence="1 2" key="1">
    <citation type="submission" date="2019-02" db="EMBL/GenBank/DDBJ databases">
        <title>Genome sequencing of the rare red list fungi Bondarzewia mesenterica.</title>
        <authorList>
            <person name="Buettner E."/>
            <person name="Kellner H."/>
        </authorList>
    </citation>
    <scope>NUCLEOTIDE SEQUENCE [LARGE SCALE GENOMIC DNA]</scope>
    <source>
        <strain evidence="1 2">DSM 108281</strain>
    </source>
</reference>
<dbReference type="Proteomes" id="UP000310158">
    <property type="component" value="Unassembled WGS sequence"/>
</dbReference>
<evidence type="ECO:0000313" key="1">
    <source>
        <dbReference type="EMBL" id="THH06821.1"/>
    </source>
</evidence>
<dbReference type="EMBL" id="SGPL01000840">
    <property type="protein sequence ID" value="THH06821.1"/>
    <property type="molecule type" value="Genomic_DNA"/>
</dbReference>
<accession>A0A4S4L774</accession>
<gene>
    <name evidence="1" type="ORF">EW146_g9494</name>
</gene>
<proteinExistence type="predicted"/>
<name>A0A4S4L774_9AGAM</name>
<organism evidence="1 2">
    <name type="scientific">Bondarzewia mesenterica</name>
    <dbReference type="NCBI Taxonomy" id="1095465"/>
    <lineage>
        <taxon>Eukaryota</taxon>
        <taxon>Fungi</taxon>
        <taxon>Dikarya</taxon>
        <taxon>Basidiomycota</taxon>
        <taxon>Agaricomycotina</taxon>
        <taxon>Agaricomycetes</taxon>
        <taxon>Russulales</taxon>
        <taxon>Bondarzewiaceae</taxon>
        <taxon>Bondarzewia</taxon>
    </lineage>
</organism>
<dbReference type="AlphaFoldDB" id="A0A4S4L774"/>
<keyword evidence="2" id="KW-1185">Reference proteome</keyword>